<name>C1H785_PARBA</name>
<evidence type="ECO:0000256" key="2">
    <source>
        <dbReference type="ARBA" id="ARBA00022723"/>
    </source>
</evidence>
<dbReference type="eggNOG" id="ENOG502S3FB">
    <property type="taxonomic scope" value="Eukaryota"/>
</dbReference>
<evidence type="ECO:0000256" key="4">
    <source>
        <dbReference type="SAM" id="MobiDB-lite"/>
    </source>
</evidence>
<accession>C1H785</accession>
<dbReference type="AlphaFoldDB" id="C1H785"/>
<dbReference type="VEuPathDB" id="FungiDB:PAAG_06626"/>
<dbReference type="GO" id="GO:0006788">
    <property type="term" value="P:heme oxidation"/>
    <property type="evidence" value="ECO:0007669"/>
    <property type="project" value="InterPro"/>
</dbReference>
<gene>
    <name evidence="6" type="ORF">PAAG_06626</name>
</gene>
<proteinExistence type="predicted"/>
<dbReference type="EMBL" id="KN294010">
    <property type="protein sequence ID" value="EEH35579.2"/>
    <property type="molecule type" value="Genomic_DNA"/>
</dbReference>
<keyword evidence="5" id="KW-0812">Transmembrane</keyword>
<dbReference type="GO" id="GO:0046872">
    <property type="term" value="F:metal ion binding"/>
    <property type="evidence" value="ECO:0007669"/>
    <property type="project" value="UniProtKB-KW"/>
</dbReference>
<dbReference type="OMA" id="MYMALFA"/>
<dbReference type="GO" id="GO:0004392">
    <property type="term" value="F:heme oxygenase (decyclizing) activity"/>
    <property type="evidence" value="ECO:0007669"/>
    <property type="project" value="InterPro"/>
</dbReference>
<sequence length="412" mass="45820">MPLKKYLKSPSEHFCMPRYTRQANLIDLSPLSALLCNGIMGDLSTEIFNAIRDHHTSFGSIVVKRVPLCIPPHTDTPELYALGISRFAEIYFAFESAWLSQLSQAPSTINSSSPDEYEILDSFVNDEHGRIRSILNRIYIPELLRSDKLKSDLRALGLSPGTGDAGQDTSSDDNTSKEKYSAQGNAASAFAAHIKATTEEHPHLIIIYAWIMYLALLNGGRRIRTKLAAGGHDFWNSGTRRNEDGSRNGIPNGLSFWFFHRDDKDLYDDEGITKEFKRRLLSASSLLTISERAQIIAEAVNIFRHCSRIVAEIDVEVERAGLVQKSGESHRKTRGGIFPSIKSKLSPIASGILRRPTDSSTQPRSRSGIRFRPVLVGVVGLLGGICAWLWSANADTAQGRYTFWKGGSEHER</sequence>
<dbReference type="SUPFAM" id="SSF48613">
    <property type="entry name" value="Heme oxygenase-like"/>
    <property type="match status" value="1"/>
</dbReference>
<dbReference type="RefSeq" id="XP_015700172.1">
    <property type="nucleotide sequence ID" value="XM_015845946.1"/>
</dbReference>
<keyword evidence="5" id="KW-0472">Membrane</keyword>
<evidence type="ECO:0000256" key="3">
    <source>
        <dbReference type="ARBA" id="ARBA00023004"/>
    </source>
</evidence>
<keyword evidence="2" id="KW-0479">Metal-binding</keyword>
<dbReference type="OrthoDB" id="652091at2759"/>
<evidence type="ECO:0000313" key="6">
    <source>
        <dbReference type="EMBL" id="EEH35579.2"/>
    </source>
</evidence>
<evidence type="ECO:0008006" key="8">
    <source>
        <dbReference type="Google" id="ProtNLM"/>
    </source>
</evidence>
<dbReference type="InterPro" id="IPR016084">
    <property type="entry name" value="Haem_Oase-like_multi-hlx"/>
</dbReference>
<evidence type="ECO:0000313" key="7">
    <source>
        <dbReference type="Proteomes" id="UP000002059"/>
    </source>
</evidence>
<evidence type="ECO:0000256" key="5">
    <source>
        <dbReference type="SAM" id="Phobius"/>
    </source>
</evidence>
<feature type="region of interest" description="Disordered" evidence="4">
    <location>
        <begin position="160"/>
        <end position="180"/>
    </location>
</feature>
<organism evidence="6 7">
    <name type="scientific">Paracoccidioides lutzii (strain ATCC MYA-826 / Pb01)</name>
    <name type="common">Paracoccidioides brasiliensis</name>
    <dbReference type="NCBI Taxonomy" id="502779"/>
    <lineage>
        <taxon>Eukaryota</taxon>
        <taxon>Fungi</taxon>
        <taxon>Dikarya</taxon>
        <taxon>Ascomycota</taxon>
        <taxon>Pezizomycotina</taxon>
        <taxon>Eurotiomycetes</taxon>
        <taxon>Eurotiomycetidae</taxon>
        <taxon>Onygenales</taxon>
        <taxon>Ajellomycetaceae</taxon>
        <taxon>Paracoccidioides</taxon>
    </lineage>
</organism>
<dbReference type="PANTHER" id="PTHR10720:SF0">
    <property type="entry name" value="HEME OXYGENASE"/>
    <property type="match status" value="1"/>
</dbReference>
<dbReference type="InterPro" id="IPR002051">
    <property type="entry name" value="Haem_Oase"/>
</dbReference>
<dbReference type="KEGG" id="pbl:PAAG_06626"/>
<keyword evidence="5" id="KW-1133">Transmembrane helix</keyword>
<dbReference type="GeneID" id="9094603"/>
<dbReference type="CDD" id="cd19165">
    <property type="entry name" value="HemeO"/>
    <property type="match status" value="1"/>
</dbReference>
<keyword evidence="7" id="KW-1185">Reference proteome</keyword>
<feature type="transmembrane region" description="Helical" evidence="5">
    <location>
        <begin position="374"/>
        <end position="391"/>
    </location>
</feature>
<dbReference type="Gene3D" id="1.20.910.10">
    <property type="entry name" value="Heme oxygenase-like"/>
    <property type="match status" value="1"/>
</dbReference>
<dbReference type="STRING" id="502779.C1H785"/>
<evidence type="ECO:0000256" key="1">
    <source>
        <dbReference type="ARBA" id="ARBA00022617"/>
    </source>
</evidence>
<keyword evidence="1" id="KW-0349">Heme</keyword>
<dbReference type="HOGENOM" id="CLU_038284_0_0_1"/>
<protein>
    <recommendedName>
        <fullName evidence="8">Heme oxygenase</fullName>
    </recommendedName>
</protein>
<dbReference type="PANTHER" id="PTHR10720">
    <property type="entry name" value="HEME OXYGENASE"/>
    <property type="match status" value="1"/>
</dbReference>
<keyword evidence="3" id="KW-0408">Iron</keyword>
<dbReference type="Proteomes" id="UP000002059">
    <property type="component" value="Partially assembled WGS sequence"/>
</dbReference>
<reference evidence="6 7" key="1">
    <citation type="journal article" date="2011" name="PLoS Genet.">
        <title>Comparative genomic analysis of human fungal pathogens causing paracoccidioidomycosis.</title>
        <authorList>
            <person name="Desjardins C.A."/>
            <person name="Champion M.D."/>
            <person name="Holder J.W."/>
            <person name="Muszewska A."/>
            <person name="Goldberg J."/>
            <person name="Bailao A.M."/>
            <person name="Brigido M.M."/>
            <person name="Ferreira M.E."/>
            <person name="Garcia A.M."/>
            <person name="Grynberg M."/>
            <person name="Gujja S."/>
            <person name="Heiman D.I."/>
            <person name="Henn M.R."/>
            <person name="Kodira C.D."/>
            <person name="Leon-Narvaez H."/>
            <person name="Longo L.V."/>
            <person name="Ma L.J."/>
            <person name="Malavazi I."/>
            <person name="Matsuo A.L."/>
            <person name="Morais F.V."/>
            <person name="Pereira M."/>
            <person name="Rodriguez-Brito S."/>
            <person name="Sakthikumar S."/>
            <person name="Salem-Izacc S.M."/>
            <person name="Sykes S.M."/>
            <person name="Teixeira M.M."/>
            <person name="Vallejo M.C."/>
            <person name="Walter M.E."/>
            <person name="Yandava C."/>
            <person name="Young S."/>
            <person name="Zeng Q."/>
            <person name="Zucker J."/>
            <person name="Felipe M.S."/>
            <person name="Goldman G.H."/>
            <person name="Haas B.J."/>
            <person name="McEwen J.G."/>
            <person name="Nino-Vega G."/>
            <person name="Puccia R."/>
            <person name="San-Blas G."/>
            <person name="Soares C.M."/>
            <person name="Birren B.W."/>
            <person name="Cuomo C.A."/>
        </authorList>
    </citation>
    <scope>NUCLEOTIDE SEQUENCE [LARGE SCALE GENOMIC DNA]</scope>
    <source>
        <strain evidence="7">ATCC MYA-826 / Pb01</strain>
    </source>
</reference>